<dbReference type="EMBL" id="JAAGNZ010000003">
    <property type="protein sequence ID" value="NEU70184.1"/>
    <property type="molecule type" value="Genomic_DNA"/>
</dbReference>
<dbReference type="AlphaFoldDB" id="A0A6M0IQ60"/>
<keyword evidence="2" id="KW-1185">Reference proteome</keyword>
<organism evidence="1 2">
    <name type="scientific">Spirosoma agri</name>
    <dbReference type="NCBI Taxonomy" id="1987381"/>
    <lineage>
        <taxon>Bacteria</taxon>
        <taxon>Pseudomonadati</taxon>
        <taxon>Bacteroidota</taxon>
        <taxon>Cytophagia</taxon>
        <taxon>Cytophagales</taxon>
        <taxon>Cytophagaceae</taxon>
        <taxon>Spirosoma</taxon>
    </lineage>
</organism>
<comment type="caution">
    <text evidence="1">The sequence shown here is derived from an EMBL/GenBank/DDBJ whole genome shotgun (WGS) entry which is preliminary data.</text>
</comment>
<accession>A0A6M0IQ60</accession>
<sequence length="527" mass="58375">MFLGVTILPVGASPTDSLKSSRNLPLSVNRHRHWPASPTPSVANSRTFPRWAGFVELGGLASSSGLTPFWLQTNQYGVVPKETPTGLIRLNASRTYRIDSLEKRRKTDLGYGVELAGQVGQVNHLLVVEAYLKARWGVVELFAGRRRQRVGLAESALSSGSYIWSGNTLPLPQVQIGLPNYVPIGFTNGWVALKGFIAHGWFGNDGYVQGSYLHQKAIYLRLGRPQARVQFYSAFTHVAQWGGYAPFLEQDPTSSFKGQLATSWDAFVNVLLPLKTDALKDRTKFTTFDQNRVGDHRGTAEVAVDVRLAQGTIRLYQQHFYDVGRKLYNLRNIEDGLYGLRYVRNERRGFLREVVLELFNSGNQGVLQFGRSLGGEPENYFLNGQYPASWSYRGRTIGTPFMTQSSDASAELPRLPFSGYTTSNQLIEGVHGINNNRVWALYGGLAGRLGAHWRVESKVSFSRNYGTFTAPFPAGTNQWSALGSLIHAGPTGTQVIVSLAYDQGRLLASPQQVGGYVGLRKQWGHPL</sequence>
<reference evidence="1 2" key="1">
    <citation type="submission" date="2020-02" db="EMBL/GenBank/DDBJ databases">
        <title>Draft genome sequence of two Spirosoma agri KCTC 52727 and Spirosoma terrae KCTC 52035.</title>
        <authorList>
            <person name="Rojas J."/>
            <person name="Ambika Manirajan B."/>
            <person name="Ratering S."/>
            <person name="Suarez C."/>
            <person name="Schnell S."/>
        </authorList>
    </citation>
    <scope>NUCLEOTIDE SEQUENCE [LARGE SCALE GENOMIC DNA]</scope>
    <source>
        <strain evidence="1 2">KCTC 52727</strain>
    </source>
</reference>
<protein>
    <submittedName>
        <fullName evidence="1">Capsule assembly Wzi family protein</fullName>
    </submittedName>
</protein>
<evidence type="ECO:0000313" key="2">
    <source>
        <dbReference type="Proteomes" id="UP000477386"/>
    </source>
</evidence>
<gene>
    <name evidence="1" type="ORF">GK091_25125</name>
</gene>
<evidence type="ECO:0000313" key="1">
    <source>
        <dbReference type="EMBL" id="NEU70184.1"/>
    </source>
</evidence>
<dbReference type="Gene3D" id="2.40.160.130">
    <property type="entry name" value="Capsule assembly protein Wzi"/>
    <property type="match status" value="1"/>
</dbReference>
<dbReference type="InterPro" id="IPR038636">
    <property type="entry name" value="Wzi_sf"/>
</dbReference>
<proteinExistence type="predicted"/>
<dbReference type="Proteomes" id="UP000477386">
    <property type="component" value="Unassembled WGS sequence"/>
</dbReference>
<name>A0A6M0IQ60_9BACT</name>